<dbReference type="RefSeq" id="WP_156332030.1">
    <property type="nucleotide sequence ID" value="NZ_CP159837.1"/>
</dbReference>
<organism evidence="1">
    <name type="scientific">Planktothricoides raciborskii GIHE-MW2</name>
    <dbReference type="NCBI Taxonomy" id="2792601"/>
    <lineage>
        <taxon>Bacteria</taxon>
        <taxon>Bacillati</taxon>
        <taxon>Cyanobacteriota</taxon>
        <taxon>Cyanophyceae</taxon>
        <taxon>Oscillatoriophycideae</taxon>
        <taxon>Oscillatoriales</taxon>
        <taxon>Oscillatoriaceae</taxon>
        <taxon>Planktothricoides</taxon>
    </lineage>
</organism>
<evidence type="ECO:0000313" key="1">
    <source>
        <dbReference type="EMBL" id="XCM37869.1"/>
    </source>
</evidence>
<protein>
    <submittedName>
        <fullName evidence="1">Uncharacterized protein</fullName>
    </submittedName>
</protein>
<reference evidence="1" key="1">
    <citation type="submission" date="2024-07" db="EMBL/GenBank/DDBJ databases">
        <authorList>
            <person name="Kim Y.J."/>
            <person name="Jeong J.Y."/>
        </authorList>
    </citation>
    <scope>NUCLEOTIDE SEQUENCE</scope>
    <source>
        <strain evidence="1">GIHE-MW2</strain>
    </source>
</reference>
<dbReference type="EMBL" id="CP159837">
    <property type="protein sequence ID" value="XCM37869.1"/>
    <property type="molecule type" value="Genomic_DNA"/>
</dbReference>
<name>A0AAU8JF65_9CYAN</name>
<accession>A0AAU8JF65</accession>
<gene>
    <name evidence="1" type="ORF">ABWT76_000675</name>
</gene>
<proteinExistence type="predicted"/>
<dbReference type="AlphaFoldDB" id="A0AAU8JF65"/>
<sequence>MWICCLGVAVRGRSLITIADITDYCRCRLLPMPTIADKKKLRKLDEFP</sequence>